<dbReference type="Pfam" id="PF17184">
    <property type="entry name" value="Rit1_C"/>
    <property type="match status" value="1"/>
</dbReference>
<organism evidence="4 5">
    <name type="scientific">Linnemannia gamsii</name>
    <dbReference type="NCBI Taxonomy" id="64522"/>
    <lineage>
        <taxon>Eukaryota</taxon>
        <taxon>Fungi</taxon>
        <taxon>Fungi incertae sedis</taxon>
        <taxon>Mucoromycota</taxon>
        <taxon>Mortierellomycotina</taxon>
        <taxon>Mortierellomycetes</taxon>
        <taxon>Mortierellales</taxon>
        <taxon>Mortierellaceae</taxon>
        <taxon>Linnemannia</taxon>
    </lineage>
</organism>
<feature type="compositionally biased region" description="Basic and acidic residues" evidence="1">
    <location>
        <begin position="365"/>
        <end position="381"/>
    </location>
</feature>
<dbReference type="PANTHER" id="PTHR31811:SF0">
    <property type="entry name" value="TRNA A64-2'-O-RIBOSYLPHOSPHATE TRANSFERASE"/>
    <property type="match status" value="1"/>
</dbReference>
<proteinExistence type="predicted"/>
<feature type="region of interest" description="Disordered" evidence="1">
    <location>
        <begin position="354"/>
        <end position="381"/>
    </location>
</feature>
<evidence type="ECO:0000313" key="5">
    <source>
        <dbReference type="Proteomes" id="UP001194696"/>
    </source>
</evidence>
<evidence type="ECO:0000259" key="2">
    <source>
        <dbReference type="Pfam" id="PF04179"/>
    </source>
</evidence>
<feature type="region of interest" description="Disordered" evidence="1">
    <location>
        <begin position="1"/>
        <end position="21"/>
    </location>
</feature>
<dbReference type="Proteomes" id="UP001194696">
    <property type="component" value="Unassembled WGS sequence"/>
</dbReference>
<dbReference type="EMBL" id="JAAAIM010000031">
    <property type="protein sequence ID" value="KAG0297446.1"/>
    <property type="molecule type" value="Genomic_DNA"/>
</dbReference>
<dbReference type="PANTHER" id="PTHR31811">
    <property type="entry name" value="TRNA A64-2'-O-RIBOSYLPHOSPHATE TRANSFERASE"/>
    <property type="match status" value="1"/>
</dbReference>
<evidence type="ECO:0000313" key="4">
    <source>
        <dbReference type="EMBL" id="KAG0297446.1"/>
    </source>
</evidence>
<comment type="caution">
    <text evidence="4">The sequence shown here is derived from an EMBL/GenBank/DDBJ whole genome shotgun (WGS) entry which is preliminary data.</text>
</comment>
<dbReference type="InterPro" id="IPR029021">
    <property type="entry name" value="Prot-tyrosine_phosphatase-like"/>
</dbReference>
<feature type="domain" description="Rit1 DUSP-like" evidence="2">
    <location>
        <begin position="508"/>
        <end position="633"/>
    </location>
</feature>
<evidence type="ECO:0008006" key="6">
    <source>
        <dbReference type="Google" id="ProtNLM"/>
    </source>
</evidence>
<sequence>MSKPVEATQISTHGRNRDDMRRDAKSLLNRLRSIQADASFVSEISDLFPQFPVIANERCGTWYVHLSKIHKPGVYFKSTDGHTGIWDFNLRRYNPHLISTIIKHGGCIIVDSTRKGKRVPDALSKTIPIWCATINNAVRKCGLQNQAVKGNRDDTDAAATGQSSKEQDGSSTLNTAVTETTITTNDESEAETAAAAALLIPALNGDSWDTRYHSLPSLISRSEHVQIADKIEGFAEKLMRFTDMTPLTTKLLKPIRPIWLTPQSFLLRHDLPDYSQCAFLPVICLSASRVVQDGMEERDGYLYVQGSGDDEEMWSQGLTPELFWENEEYLLEEGISASECEKRAGEVVREAKRKLMEKSRHRQKQVQEKKKSSGGGGKEDHLEYSMEGRIHFTPSMELCSEIKPSSIWIGNNASGRIPDCWDAGFDMVINCGAEIKRHPLCEFGSNKEEARCHITVMGGVGQGGAQATLCVLQKHQWSAIDGESTVVAEVEQLQAFPARKDGEKDYYYLHLPIAEGKKGQHQLLEMVPMAIKAVHQMFAANKEDNTSEGLRKPRILVHCQQGMDRSVGISLALLVSCFDETTGAFCGTGVGDGSTKATTTASKEMIQRRLFQIMSHRLAARPSRATLKMVNTFFMSPTDPPPAKYKS</sequence>
<dbReference type="InterPro" id="IPR007306">
    <property type="entry name" value="Rit1"/>
</dbReference>
<gene>
    <name evidence="4" type="ORF">BGZ96_006402</name>
</gene>
<dbReference type="Pfam" id="PF04179">
    <property type="entry name" value="Init_tRNA_PT"/>
    <property type="match status" value="1"/>
</dbReference>
<dbReference type="InterPro" id="IPR033421">
    <property type="entry name" value="Rit1_DUSP-like"/>
</dbReference>
<dbReference type="Gene3D" id="3.90.190.10">
    <property type="entry name" value="Protein tyrosine phosphatase superfamily"/>
    <property type="match status" value="1"/>
</dbReference>
<name>A0ABQ7KH73_9FUNG</name>
<reference evidence="4 5" key="1">
    <citation type="journal article" date="2020" name="Fungal Divers.">
        <title>Resolving the Mortierellaceae phylogeny through synthesis of multi-gene phylogenetics and phylogenomics.</title>
        <authorList>
            <person name="Vandepol N."/>
            <person name="Liber J."/>
            <person name="Desiro A."/>
            <person name="Na H."/>
            <person name="Kennedy M."/>
            <person name="Barry K."/>
            <person name="Grigoriev I.V."/>
            <person name="Miller A.N."/>
            <person name="O'Donnell K."/>
            <person name="Stajich J.E."/>
            <person name="Bonito G."/>
        </authorList>
    </citation>
    <scope>NUCLEOTIDE SEQUENCE [LARGE SCALE GENOMIC DNA]</scope>
    <source>
        <strain evidence="4 5">AD045</strain>
    </source>
</reference>
<evidence type="ECO:0000256" key="1">
    <source>
        <dbReference type="SAM" id="MobiDB-lite"/>
    </source>
</evidence>
<feature type="region of interest" description="Disordered" evidence="1">
    <location>
        <begin position="152"/>
        <end position="175"/>
    </location>
</feature>
<accession>A0ABQ7KH73</accession>
<dbReference type="SUPFAM" id="SSF52799">
    <property type="entry name" value="(Phosphotyrosine protein) phosphatases II"/>
    <property type="match status" value="1"/>
</dbReference>
<keyword evidence="5" id="KW-1185">Reference proteome</keyword>
<feature type="domain" description="Rit1 N-terminal" evidence="3">
    <location>
        <begin position="20"/>
        <end position="334"/>
    </location>
</feature>
<dbReference type="InterPro" id="IPR033449">
    <property type="entry name" value="Rit1_N"/>
</dbReference>
<protein>
    <recommendedName>
        <fullName evidence="6">Initiator tRNA phosphoribosyl transferase</fullName>
    </recommendedName>
</protein>
<evidence type="ECO:0000259" key="3">
    <source>
        <dbReference type="Pfam" id="PF17184"/>
    </source>
</evidence>